<evidence type="ECO:0000313" key="2">
    <source>
        <dbReference type="Proteomes" id="UP001187471"/>
    </source>
</evidence>
<gene>
    <name evidence="1" type="ORF">RJ640_019334</name>
</gene>
<reference evidence="1" key="1">
    <citation type="submission" date="2022-12" db="EMBL/GenBank/DDBJ databases">
        <title>Draft genome assemblies for two species of Escallonia (Escalloniales).</title>
        <authorList>
            <person name="Chanderbali A."/>
            <person name="Dervinis C."/>
            <person name="Anghel I."/>
            <person name="Soltis D."/>
            <person name="Soltis P."/>
            <person name="Zapata F."/>
        </authorList>
    </citation>
    <scope>NUCLEOTIDE SEQUENCE</scope>
    <source>
        <strain evidence="1">UCBG92.1500</strain>
        <tissue evidence="1">Leaf</tissue>
    </source>
</reference>
<dbReference type="Proteomes" id="UP001187471">
    <property type="component" value="Unassembled WGS sequence"/>
</dbReference>
<comment type="caution">
    <text evidence="1">The sequence shown here is derived from an EMBL/GenBank/DDBJ whole genome shotgun (WGS) entry which is preliminary data.</text>
</comment>
<dbReference type="Gene3D" id="3.80.10.10">
    <property type="entry name" value="Ribonuclease Inhibitor"/>
    <property type="match status" value="1"/>
</dbReference>
<name>A0AA88SNA0_9ASTE</name>
<proteinExistence type="predicted"/>
<protein>
    <submittedName>
        <fullName evidence="1">Uncharacterized protein</fullName>
    </submittedName>
</protein>
<dbReference type="PANTHER" id="PTHR15140:SF37">
    <property type="entry name" value="UBIQUITIN-LIKE DOMAIN-CONTAINING PROTEIN"/>
    <property type="match status" value="1"/>
</dbReference>
<dbReference type="InterPro" id="IPR032675">
    <property type="entry name" value="LRR_dom_sf"/>
</dbReference>
<organism evidence="1 2">
    <name type="scientific">Escallonia rubra</name>
    <dbReference type="NCBI Taxonomy" id="112253"/>
    <lineage>
        <taxon>Eukaryota</taxon>
        <taxon>Viridiplantae</taxon>
        <taxon>Streptophyta</taxon>
        <taxon>Embryophyta</taxon>
        <taxon>Tracheophyta</taxon>
        <taxon>Spermatophyta</taxon>
        <taxon>Magnoliopsida</taxon>
        <taxon>eudicotyledons</taxon>
        <taxon>Gunneridae</taxon>
        <taxon>Pentapetalae</taxon>
        <taxon>asterids</taxon>
        <taxon>campanulids</taxon>
        <taxon>Escalloniales</taxon>
        <taxon>Escalloniaceae</taxon>
        <taxon>Escallonia</taxon>
    </lineage>
</organism>
<dbReference type="PANTHER" id="PTHR15140">
    <property type="entry name" value="TUBULIN-SPECIFIC CHAPERONE E"/>
    <property type="match status" value="1"/>
</dbReference>
<dbReference type="EMBL" id="JAVXUO010000155">
    <property type="protein sequence ID" value="KAK2994945.1"/>
    <property type="molecule type" value="Genomic_DNA"/>
</dbReference>
<sequence>MPTLGKLQNLKILRLDEHSYIGREIVCSHNEFPQLEFLELYNLDQLEDWTGEGGAMPRLRGLYISFCRKLKMIPEGLKSLTTLRDLTFGDLSTSLLSRVRGTQEKEGEDFYKVKHIPSITFLHKV</sequence>
<evidence type="ECO:0000313" key="1">
    <source>
        <dbReference type="EMBL" id="KAK2994945.1"/>
    </source>
</evidence>
<accession>A0AA88SNA0</accession>
<dbReference type="SUPFAM" id="SSF52047">
    <property type="entry name" value="RNI-like"/>
    <property type="match status" value="1"/>
</dbReference>
<dbReference type="AlphaFoldDB" id="A0AA88SNA0"/>
<keyword evidence="2" id="KW-1185">Reference proteome</keyword>